<accession>A0A8S9WTV5</accession>
<protein>
    <submittedName>
        <fullName evidence="1">Uncharacterized protein</fullName>
    </submittedName>
</protein>
<dbReference type="EMBL" id="WIXP02000015">
    <property type="protein sequence ID" value="KAF6199498.1"/>
    <property type="molecule type" value="Genomic_DNA"/>
</dbReference>
<proteinExistence type="predicted"/>
<organism evidence="1 2">
    <name type="scientific">Apolygus lucorum</name>
    <name type="common">Small green plant bug</name>
    <name type="synonym">Lygocoris lucorum</name>
    <dbReference type="NCBI Taxonomy" id="248454"/>
    <lineage>
        <taxon>Eukaryota</taxon>
        <taxon>Metazoa</taxon>
        <taxon>Ecdysozoa</taxon>
        <taxon>Arthropoda</taxon>
        <taxon>Hexapoda</taxon>
        <taxon>Insecta</taxon>
        <taxon>Pterygota</taxon>
        <taxon>Neoptera</taxon>
        <taxon>Paraneoptera</taxon>
        <taxon>Hemiptera</taxon>
        <taxon>Heteroptera</taxon>
        <taxon>Panheteroptera</taxon>
        <taxon>Cimicomorpha</taxon>
        <taxon>Miridae</taxon>
        <taxon>Mirini</taxon>
        <taxon>Apolygus</taxon>
    </lineage>
</organism>
<gene>
    <name evidence="1" type="ORF">GE061_007524</name>
</gene>
<sequence>MCGGPVEDGRERMLDEEECKVDIEDIEEDVPRSILKKRHRAKGSLCRRICNYLRSAWTGVKFSLEWIPPNSPFWGSDERKTNDASTYISLEHGTRVLRAKMKRNRETTRGSSISFKCNEEKRGRLMRPAGKLM</sequence>
<dbReference type="AlphaFoldDB" id="A0A8S9WTV5"/>
<comment type="caution">
    <text evidence="1">The sequence shown here is derived from an EMBL/GenBank/DDBJ whole genome shotgun (WGS) entry which is preliminary data.</text>
</comment>
<evidence type="ECO:0000313" key="2">
    <source>
        <dbReference type="Proteomes" id="UP000466442"/>
    </source>
</evidence>
<reference evidence="1" key="1">
    <citation type="journal article" date="2021" name="Mol. Ecol. Resour.">
        <title>Apolygus lucorum genome provides insights into omnivorousness and mesophyll feeding.</title>
        <authorList>
            <person name="Liu Y."/>
            <person name="Liu H."/>
            <person name="Wang H."/>
            <person name="Huang T."/>
            <person name="Liu B."/>
            <person name="Yang B."/>
            <person name="Yin L."/>
            <person name="Li B."/>
            <person name="Zhang Y."/>
            <person name="Zhang S."/>
            <person name="Jiang F."/>
            <person name="Zhang X."/>
            <person name="Ren Y."/>
            <person name="Wang B."/>
            <person name="Wang S."/>
            <person name="Lu Y."/>
            <person name="Wu K."/>
            <person name="Fan W."/>
            <person name="Wang G."/>
        </authorList>
    </citation>
    <scope>NUCLEOTIDE SEQUENCE</scope>
    <source>
        <strain evidence="1">12Hb</strain>
    </source>
</reference>
<evidence type="ECO:0000313" key="1">
    <source>
        <dbReference type="EMBL" id="KAF6199498.1"/>
    </source>
</evidence>
<dbReference type="Proteomes" id="UP000466442">
    <property type="component" value="Unassembled WGS sequence"/>
</dbReference>
<keyword evidence="2" id="KW-1185">Reference proteome</keyword>
<name>A0A8S9WTV5_APOLU</name>